<evidence type="ECO:0000256" key="6">
    <source>
        <dbReference type="ARBA" id="ARBA00023049"/>
    </source>
</evidence>
<sequence>MTIPTSHLVDEALRVQPEADAFPTVDELAAALERTHAAHPDVTRIRRVGTSRLGEPIEAITIGSADRHAVVFGGVHPNEPIGNITALHLIERLTADRELLDRLDYTWHIVPCIDPDGMRLNEGWFRGPLNRPAYGRRFYRPAPDEQVEWTFPFAYKKAYFDRMMPETVALMRLIDDTEPAFMCSLHNGEYGGVYYYLSRPEPELYPLLHQIAADVDLPLDTGEPEAPYVDRYAPAIFGMIRSEDQYDFTEAAGLDPTDRQAGGSSAAYAAKYGTLTLVTEMPYWIHPDANDDTLLTRSYADVLREQAEGLRETHARLDRLLTAARPDLTARSPFLRSSEAFVPILAKAAKQSEHRAADPSSQRPASVSEQFGCLDVVHMFRLRWGGTLLRALDGELAIGNGTPVLREQRAAMDALYETWAAEAAEVTPAEAIPYGKLAAVQYAAILVTAAHAARQG</sequence>
<feature type="domain" description="Peptidase M14" evidence="7">
    <location>
        <begin position="30"/>
        <end position="198"/>
    </location>
</feature>
<dbReference type="GO" id="GO:0006508">
    <property type="term" value="P:proteolysis"/>
    <property type="evidence" value="ECO:0007669"/>
    <property type="project" value="UniProtKB-KW"/>
</dbReference>
<accession>A0A1H5PUX2</accession>
<comment type="cofactor">
    <cofactor evidence="1">
        <name>Zn(2+)</name>
        <dbReference type="ChEBI" id="CHEBI:29105"/>
    </cofactor>
</comment>
<organism evidence="8 9">
    <name type="scientific">Jiangella alba</name>
    <dbReference type="NCBI Taxonomy" id="561176"/>
    <lineage>
        <taxon>Bacteria</taxon>
        <taxon>Bacillati</taxon>
        <taxon>Actinomycetota</taxon>
        <taxon>Actinomycetes</taxon>
        <taxon>Jiangellales</taxon>
        <taxon>Jiangellaceae</taxon>
        <taxon>Jiangella</taxon>
    </lineage>
</organism>
<dbReference type="GO" id="GO:0005615">
    <property type="term" value="C:extracellular space"/>
    <property type="evidence" value="ECO:0007669"/>
    <property type="project" value="TreeGrafter"/>
</dbReference>
<dbReference type="SUPFAM" id="SSF53187">
    <property type="entry name" value="Zn-dependent exopeptidases"/>
    <property type="match status" value="1"/>
</dbReference>
<dbReference type="GO" id="GO:0008270">
    <property type="term" value="F:zinc ion binding"/>
    <property type="evidence" value="ECO:0007669"/>
    <property type="project" value="InterPro"/>
</dbReference>
<dbReference type="EMBL" id="FNUC01000004">
    <property type="protein sequence ID" value="SEF17525.1"/>
    <property type="molecule type" value="Genomic_DNA"/>
</dbReference>
<evidence type="ECO:0000256" key="3">
    <source>
        <dbReference type="ARBA" id="ARBA00022670"/>
    </source>
</evidence>
<gene>
    <name evidence="8" type="ORF">SAMN04488561_5914</name>
</gene>
<evidence type="ECO:0000256" key="5">
    <source>
        <dbReference type="ARBA" id="ARBA00022833"/>
    </source>
</evidence>
<evidence type="ECO:0000256" key="1">
    <source>
        <dbReference type="ARBA" id="ARBA00001947"/>
    </source>
</evidence>
<reference evidence="9" key="1">
    <citation type="submission" date="2016-10" db="EMBL/GenBank/DDBJ databases">
        <authorList>
            <person name="Varghese N."/>
            <person name="Submissions S."/>
        </authorList>
    </citation>
    <scope>NUCLEOTIDE SEQUENCE [LARGE SCALE GENOMIC DNA]</scope>
    <source>
        <strain evidence="9">DSM 45237</strain>
    </source>
</reference>
<dbReference type="RefSeq" id="WP_074946788.1">
    <property type="nucleotide sequence ID" value="NZ_FNUC01000004.1"/>
</dbReference>
<keyword evidence="5" id="KW-0862">Zinc</keyword>
<evidence type="ECO:0000256" key="2">
    <source>
        <dbReference type="ARBA" id="ARBA00005988"/>
    </source>
</evidence>
<comment type="similarity">
    <text evidence="2">Belongs to the peptidase M14 family.</text>
</comment>
<dbReference type="GO" id="GO:0004181">
    <property type="term" value="F:metallocarboxypeptidase activity"/>
    <property type="evidence" value="ECO:0007669"/>
    <property type="project" value="InterPro"/>
</dbReference>
<keyword evidence="8" id="KW-0121">Carboxypeptidase</keyword>
<proteinExistence type="inferred from homology"/>
<evidence type="ECO:0000313" key="9">
    <source>
        <dbReference type="Proteomes" id="UP000181980"/>
    </source>
</evidence>
<name>A0A1H5PUX2_9ACTN</name>
<protein>
    <submittedName>
        <fullName evidence="8">Zinc carboxypeptidase</fullName>
    </submittedName>
</protein>
<dbReference type="Gene3D" id="3.40.630.10">
    <property type="entry name" value="Zn peptidases"/>
    <property type="match status" value="1"/>
</dbReference>
<dbReference type="PANTHER" id="PTHR11705:SF143">
    <property type="entry name" value="SLL0236 PROTEIN"/>
    <property type="match status" value="1"/>
</dbReference>
<dbReference type="Proteomes" id="UP000181980">
    <property type="component" value="Unassembled WGS sequence"/>
</dbReference>
<evidence type="ECO:0000259" key="7">
    <source>
        <dbReference type="Pfam" id="PF00246"/>
    </source>
</evidence>
<dbReference type="InterPro" id="IPR000834">
    <property type="entry name" value="Peptidase_M14"/>
</dbReference>
<evidence type="ECO:0000313" key="8">
    <source>
        <dbReference type="EMBL" id="SEF17525.1"/>
    </source>
</evidence>
<keyword evidence="6" id="KW-0482">Metalloprotease</keyword>
<dbReference type="PANTHER" id="PTHR11705">
    <property type="entry name" value="PROTEASE FAMILY M14 CARBOXYPEPTIDASE A,B"/>
    <property type="match status" value="1"/>
</dbReference>
<evidence type="ECO:0000256" key="4">
    <source>
        <dbReference type="ARBA" id="ARBA00022801"/>
    </source>
</evidence>
<keyword evidence="4" id="KW-0378">Hydrolase</keyword>
<keyword evidence="9" id="KW-1185">Reference proteome</keyword>
<keyword evidence="3" id="KW-0645">Protease</keyword>
<dbReference type="Pfam" id="PF00246">
    <property type="entry name" value="Peptidase_M14"/>
    <property type="match status" value="1"/>
</dbReference>
<dbReference type="STRING" id="561176.SAMN04488561_5914"/>
<dbReference type="AlphaFoldDB" id="A0A1H5PUX2"/>